<dbReference type="Proteomes" id="UP000419138">
    <property type="component" value="Unassembled WGS sequence"/>
</dbReference>
<sequence>MSVIGKTEGIDHGTLRGYRQHRYRKVDTTEECGCLKALRDENAKKTAARTTDSSPGRNARQQWNGGALRGTSRREANLPTGADCPTTHCGQDAAGHSPGPRGWVRVHVAGSAEPARDYCSGSCATYGIALAELRMAA</sequence>
<evidence type="ECO:0000256" key="1">
    <source>
        <dbReference type="SAM" id="MobiDB-lite"/>
    </source>
</evidence>
<feature type="compositionally biased region" description="Polar residues" evidence="1">
    <location>
        <begin position="48"/>
        <end position="64"/>
    </location>
</feature>
<organism evidence="2 3">
    <name type="scientific">Streptomyces jumonjinensis</name>
    <dbReference type="NCBI Taxonomy" id="1945"/>
    <lineage>
        <taxon>Bacteria</taxon>
        <taxon>Bacillati</taxon>
        <taxon>Actinomycetota</taxon>
        <taxon>Actinomycetes</taxon>
        <taxon>Kitasatosporales</taxon>
        <taxon>Streptomycetaceae</taxon>
        <taxon>Streptomyces</taxon>
    </lineage>
</organism>
<keyword evidence="3" id="KW-1185">Reference proteome</keyword>
<dbReference type="AlphaFoldDB" id="A0A646KLD6"/>
<dbReference type="EMBL" id="VCLA01000157">
    <property type="protein sequence ID" value="MQT02837.1"/>
    <property type="molecule type" value="Genomic_DNA"/>
</dbReference>
<dbReference type="OrthoDB" id="4310757at2"/>
<dbReference type="RefSeq" id="WP_153524407.1">
    <property type="nucleotide sequence ID" value="NZ_JBEPDZ010000038.1"/>
</dbReference>
<evidence type="ECO:0000313" key="2">
    <source>
        <dbReference type="EMBL" id="MQT02837.1"/>
    </source>
</evidence>
<reference evidence="2 3" key="1">
    <citation type="submission" date="2019-05" db="EMBL/GenBank/DDBJ databases">
        <title>Comparative genomics and metabolomics analyses of clavulanic acid producing Streptomyces species provides insight into specialized metabolism and evolution of beta-lactam biosynthetic gene clusters.</title>
        <authorList>
            <person name="Moore M.A."/>
            <person name="Cruz-Morales P."/>
            <person name="Barona Gomez F."/>
            <person name="Kapil T."/>
        </authorList>
    </citation>
    <scope>NUCLEOTIDE SEQUENCE [LARGE SCALE GENOMIC DNA]</scope>
    <source>
        <strain evidence="2 3">NRRL 5741</strain>
    </source>
</reference>
<proteinExistence type="predicted"/>
<feature type="region of interest" description="Disordered" evidence="1">
    <location>
        <begin position="42"/>
        <end position="100"/>
    </location>
</feature>
<comment type="caution">
    <text evidence="2">The sequence shown here is derived from an EMBL/GenBank/DDBJ whole genome shotgun (WGS) entry which is preliminary data.</text>
</comment>
<protein>
    <submittedName>
        <fullName evidence="2">Uncharacterized protein</fullName>
    </submittedName>
</protein>
<name>A0A646KLD6_STRJU</name>
<gene>
    <name evidence="2" type="ORF">FF041_22395</name>
</gene>
<evidence type="ECO:0000313" key="3">
    <source>
        <dbReference type="Proteomes" id="UP000419138"/>
    </source>
</evidence>
<accession>A0A646KLD6</accession>